<evidence type="ECO:0000313" key="3">
    <source>
        <dbReference type="Proteomes" id="UP000034832"/>
    </source>
</evidence>
<dbReference type="Pfam" id="PF14213">
    <property type="entry name" value="DUF4325"/>
    <property type="match status" value="1"/>
</dbReference>
<name>A0A4U6BNF3_9BRAD</name>
<dbReference type="STRING" id="211460.YH63_10605"/>
<dbReference type="InterPro" id="IPR025474">
    <property type="entry name" value="DUF4325"/>
</dbReference>
<dbReference type="EMBL" id="LBIA02000001">
    <property type="protein sequence ID" value="TKT71421.1"/>
    <property type="molecule type" value="Genomic_DNA"/>
</dbReference>
<protein>
    <submittedName>
        <fullName evidence="2">DUF4325 domain-containing protein</fullName>
    </submittedName>
</protein>
<feature type="domain" description="DUF4325" evidence="1">
    <location>
        <begin position="25"/>
        <end position="86"/>
    </location>
</feature>
<evidence type="ECO:0000259" key="1">
    <source>
        <dbReference type="Pfam" id="PF14213"/>
    </source>
</evidence>
<evidence type="ECO:0000313" key="2">
    <source>
        <dbReference type="EMBL" id="TKT71421.1"/>
    </source>
</evidence>
<accession>A0A4U6BNF3</accession>
<reference evidence="2" key="1">
    <citation type="submission" date="2019-04" db="EMBL/GenBank/DDBJ databases">
        <title>Whole genome sequencing of cave bacteria.</title>
        <authorList>
            <person name="Gan H.M."/>
            <person name="Barton H."/>
            <person name="Savka M.A."/>
        </authorList>
    </citation>
    <scope>NUCLEOTIDE SEQUENCE [LARGE SCALE GENOMIC DNA]</scope>
    <source>
        <strain evidence="2">LC387</strain>
    </source>
</reference>
<proteinExistence type="predicted"/>
<dbReference type="Proteomes" id="UP000034832">
    <property type="component" value="Unassembled WGS sequence"/>
</dbReference>
<gene>
    <name evidence="2" type="ORF">YH63_008345</name>
</gene>
<dbReference type="OrthoDB" id="1551124at2"/>
<keyword evidence="3" id="KW-1185">Reference proteome</keyword>
<comment type="caution">
    <text evidence="2">The sequence shown here is derived from an EMBL/GenBank/DDBJ whole genome shotgun (WGS) entry which is preliminary data.</text>
</comment>
<dbReference type="AlphaFoldDB" id="A0A4U6BNF3"/>
<dbReference type="RefSeq" id="WP_046828004.1">
    <property type="nucleotide sequence ID" value="NZ_LBIA02000001.1"/>
</dbReference>
<organism evidence="2 3">
    <name type="scientific">Afipia massiliensis</name>
    <dbReference type="NCBI Taxonomy" id="211460"/>
    <lineage>
        <taxon>Bacteria</taxon>
        <taxon>Pseudomonadati</taxon>
        <taxon>Pseudomonadota</taxon>
        <taxon>Alphaproteobacteria</taxon>
        <taxon>Hyphomicrobiales</taxon>
        <taxon>Nitrobacteraceae</taxon>
        <taxon>Afipia</taxon>
    </lineage>
</organism>
<sequence length="116" mass="13049">MRTLSIATDFSRYPGPRYRRNGEFSGQAFREEKLIPALKEVQASGEVLIVILDDVAGYGSSFLEEAFGGLIREGFSEADLKRHLRIEAHTSRFKHHKKRAETYVADAAARSLLPKP</sequence>